<evidence type="ECO:0000313" key="2">
    <source>
        <dbReference type="Proteomes" id="UP000663841"/>
    </source>
</evidence>
<name>A0A8H3AV69_9AGAM</name>
<gene>
    <name evidence="1" type="ORF">RDB_LOCUS95694</name>
</gene>
<evidence type="ECO:0000313" key="1">
    <source>
        <dbReference type="EMBL" id="CAE6441302.1"/>
    </source>
</evidence>
<sequence>MGIPKIVANVGATAMVLPLSYLKNKRSQNQSPNLNTRSWKNESSLRGATMDVLSSLSVNDPILNLTGGAQVPPPKDAQPSS</sequence>
<proteinExistence type="predicted"/>
<reference evidence="1" key="1">
    <citation type="submission" date="2021-01" db="EMBL/GenBank/DDBJ databases">
        <authorList>
            <person name="Kaushik A."/>
        </authorList>
    </citation>
    <scope>NUCLEOTIDE SEQUENCE</scope>
    <source>
        <strain evidence="1">AG3-T5</strain>
    </source>
</reference>
<dbReference type="Proteomes" id="UP000663841">
    <property type="component" value="Unassembled WGS sequence"/>
</dbReference>
<protein>
    <submittedName>
        <fullName evidence="1">Uncharacterized protein</fullName>
    </submittedName>
</protein>
<comment type="caution">
    <text evidence="1">The sequence shown here is derived from an EMBL/GenBank/DDBJ whole genome shotgun (WGS) entry which is preliminary data.</text>
</comment>
<organism evidence="1 2">
    <name type="scientific">Rhizoctonia solani</name>
    <dbReference type="NCBI Taxonomy" id="456999"/>
    <lineage>
        <taxon>Eukaryota</taxon>
        <taxon>Fungi</taxon>
        <taxon>Dikarya</taxon>
        <taxon>Basidiomycota</taxon>
        <taxon>Agaricomycotina</taxon>
        <taxon>Agaricomycetes</taxon>
        <taxon>Cantharellales</taxon>
        <taxon>Ceratobasidiaceae</taxon>
        <taxon>Rhizoctonia</taxon>
    </lineage>
</organism>
<dbReference type="AlphaFoldDB" id="A0A8H3AV69"/>
<dbReference type="EMBL" id="CAJMWW010000093">
    <property type="protein sequence ID" value="CAE6441302.1"/>
    <property type="molecule type" value="Genomic_DNA"/>
</dbReference>
<accession>A0A8H3AV69</accession>